<feature type="modified residue" description="4-aspartylphosphate" evidence="2">
    <location>
        <position position="58"/>
    </location>
</feature>
<evidence type="ECO:0000313" key="6">
    <source>
        <dbReference type="Proteomes" id="UP001617669"/>
    </source>
</evidence>
<evidence type="ECO:0000259" key="4">
    <source>
        <dbReference type="PROSITE" id="PS50930"/>
    </source>
</evidence>
<dbReference type="SMART" id="SM00850">
    <property type="entry name" value="LytTR"/>
    <property type="match status" value="1"/>
</dbReference>
<dbReference type="PANTHER" id="PTHR48111:SF69">
    <property type="entry name" value="RESPONSE REGULATOR RECEIVER"/>
    <property type="match status" value="1"/>
</dbReference>
<organism evidence="5 6">
    <name type="scientific">Methylobacillus methanolivorans</name>
    <dbReference type="NCBI Taxonomy" id="1848927"/>
    <lineage>
        <taxon>Bacteria</taxon>
        <taxon>Pseudomonadati</taxon>
        <taxon>Pseudomonadota</taxon>
        <taxon>Betaproteobacteria</taxon>
        <taxon>Nitrosomonadales</taxon>
        <taxon>Methylophilaceae</taxon>
        <taxon>Methylobacillus</taxon>
    </lineage>
</organism>
<dbReference type="Gene3D" id="2.40.50.1020">
    <property type="entry name" value="LytTr DNA-binding domain"/>
    <property type="match status" value="1"/>
</dbReference>
<dbReference type="PROSITE" id="PS50930">
    <property type="entry name" value="HTH_LYTTR"/>
    <property type="match status" value="1"/>
</dbReference>
<keyword evidence="1" id="KW-0238">DNA-binding</keyword>
<dbReference type="EMBL" id="JBIWXY010000002">
    <property type="protein sequence ID" value="MFJ5446510.1"/>
    <property type="molecule type" value="Genomic_DNA"/>
</dbReference>
<dbReference type="InterPro" id="IPR039420">
    <property type="entry name" value="WalR-like"/>
</dbReference>
<keyword evidence="2" id="KW-0597">Phosphoprotein</keyword>
<evidence type="ECO:0000256" key="1">
    <source>
        <dbReference type="ARBA" id="ARBA00023125"/>
    </source>
</evidence>
<sequence length="248" mass="28164">MMQAPLNIVIADDEPPARNRLRELLAEIPGVALVGEARHGNEALELAQQLQPHVLLLDIRMPNMDGIEAAAHAQKLAQPPAIIFTTAFDGYAIQAFEMNAVDYLLKPIRQERLAAALHKARVLLPAQIEALKPLQRMRTHFSVNHHGRILLIPVHEVIYLRAELKYVTLRTKEQEYLIEESLTNLEQELGPLFLRLHRNCLVAQSSISGYEKRDIDGEHGWHAILRDIPDTIAVSRRQYHLLRKLAAH</sequence>
<evidence type="ECO:0000259" key="3">
    <source>
        <dbReference type="PROSITE" id="PS50110"/>
    </source>
</evidence>
<dbReference type="SMART" id="SM00448">
    <property type="entry name" value="REC"/>
    <property type="match status" value="1"/>
</dbReference>
<dbReference type="Pfam" id="PF00072">
    <property type="entry name" value="Response_reg"/>
    <property type="match status" value="1"/>
</dbReference>
<evidence type="ECO:0000313" key="5">
    <source>
        <dbReference type="EMBL" id="MFJ5446510.1"/>
    </source>
</evidence>
<reference evidence="5 6" key="1">
    <citation type="submission" date="2024-11" db="EMBL/GenBank/DDBJ databases">
        <authorList>
            <person name="Kaparullina E.N."/>
            <person name="Delegan Y.A."/>
            <person name="Doronina N.V."/>
        </authorList>
    </citation>
    <scope>NUCLEOTIDE SEQUENCE [LARGE SCALE GENOMIC DNA]</scope>
    <source>
        <strain evidence="5 6">7sh_L</strain>
    </source>
</reference>
<keyword evidence="6" id="KW-1185">Reference proteome</keyword>
<name>A0ABW8GR84_9PROT</name>
<proteinExistence type="predicted"/>
<dbReference type="Gene3D" id="3.40.50.2300">
    <property type="match status" value="1"/>
</dbReference>
<evidence type="ECO:0000256" key="2">
    <source>
        <dbReference type="PROSITE-ProRule" id="PRU00169"/>
    </source>
</evidence>
<dbReference type="Proteomes" id="UP001617669">
    <property type="component" value="Unassembled WGS sequence"/>
</dbReference>
<dbReference type="SUPFAM" id="SSF52172">
    <property type="entry name" value="CheY-like"/>
    <property type="match status" value="1"/>
</dbReference>
<dbReference type="RefSeq" id="WP_400882015.1">
    <property type="nucleotide sequence ID" value="NZ_JBIWXY010000002.1"/>
</dbReference>
<dbReference type="PROSITE" id="PS50110">
    <property type="entry name" value="RESPONSE_REGULATORY"/>
    <property type="match status" value="1"/>
</dbReference>
<dbReference type="InterPro" id="IPR011006">
    <property type="entry name" value="CheY-like_superfamily"/>
</dbReference>
<comment type="caution">
    <text evidence="5">The sequence shown here is derived from an EMBL/GenBank/DDBJ whole genome shotgun (WGS) entry which is preliminary data.</text>
</comment>
<dbReference type="Pfam" id="PF04397">
    <property type="entry name" value="LytTR"/>
    <property type="match status" value="1"/>
</dbReference>
<feature type="domain" description="HTH LytTR-type" evidence="4">
    <location>
        <begin position="141"/>
        <end position="248"/>
    </location>
</feature>
<protein>
    <submittedName>
        <fullName evidence="5">LytR/AlgR family response regulator transcription factor</fullName>
    </submittedName>
</protein>
<feature type="domain" description="Response regulatory" evidence="3">
    <location>
        <begin position="7"/>
        <end position="121"/>
    </location>
</feature>
<dbReference type="PANTHER" id="PTHR48111">
    <property type="entry name" value="REGULATOR OF RPOS"/>
    <property type="match status" value="1"/>
</dbReference>
<dbReference type="InterPro" id="IPR007492">
    <property type="entry name" value="LytTR_DNA-bd_dom"/>
</dbReference>
<gene>
    <name evidence="5" type="ORF">ACIKP9_09755</name>
</gene>
<dbReference type="InterPro" id="IPR001789">
    <property type="entry name" value="Sig_transdc_resp-reg_receiver"/>
</dbReference>
<accession>A0ABW8GR84</accession>